<proteinExistence type="predicted"/>
<gene>
    <name evidence="2" type="ORF">EI546_08840</name>
</gene>
<dbReference type="PANTHER" id="PTHR21015">
    <property type="entry name" value="UDP-N-ACETYLGLUCOSAMINE--N-ACETYLMURAMYL-(PENTAPEPTIDE) PYROPHOSPHORYL-UNDECAPRENOL N-ACETYLGLUCOSAMINE TRANSFERASE 1"/>
    <property type="match status" value="1"/>
</dbReference>
<dbReference type="EMBL" id="CP034951">
    <property type="protein sequence ID" value="QAA81818.1"/>
    <property type="molecule type" value="Genomic_DNA"/>
</dbReference>
<dbReference type="Gene3D" id="3.40.50.2000">
    <property type="entry name" value="Glycogen Phosphorylase B"/>
    <property type="match status" value="1"/>
</dbReference>
<evidence type="ECO:0000313" key="3">
    <source>
        <dbReference type="Proteomes" id="UP000285517"/>
    </source>
</evidence>
<dbReference type="SUPFAM" id="SSF53756">
    <property type="entry name" value="UDP-Glycosyltransferase/glycogen phosphorylase"/>
    <property type="match status" value="1"/>
</dbReference>
<dbReference type="InterPro" id="IPR007235">
    <property type="entry name" value="Glyco_trans_28_C"/>
</dbReference>
<keyword evidence="2" id="KW-0808">Transferase</keyword>
<feature type="domain" description="Glycosyl transferase family 28 C-terminal" evidence="1">
    <location>
        <begin position="225"/>
        <end position="325"/>
    </location>
</feature>
<protein>
    <submittedName>
        <fullName evidence="2">Glycosyltransferase</fullName>
    </submittedName>
</protein>
<dbReference type="GO" id="GO:0016758">
    <property type="term" value="F:hexosyltransferase activity"/>
    <property type="evidence" value="ECO:0007669"/>
    <property type="project" value="InterPro"/>
</dbReference>
<sequence length="359" mass="41077">MKKILVAPLNWGLGHATRCIPIILQLLEHDFKVLIASDGSSLRLLQMEFPNLDFLELPSYKIKYTSNGRLFKWKMISSLSRISRTMKAEEKLIAEMVSRGEIDGIISDSRLGVRNAAIPSIYITHQLNVFTGSTSHFSSYLHRQIIKKFDSCWVPDVKDMAMNYSGSLGHLIDTNFPVRYFGIVSRLQKKNLPKTIDILVIISGPEPQRGLFETKLKEVLSESDKKIVMVQGIVEAEQIWTKHENIDVVNFMRGEELERCINESALIISRSGYTTIMDLAYLEKKVFFVPTPGQYEQEYLAKRLNDMGIAPYCKQRDFTLEKLKAVPVYKGLKFYTHTSEEFSGLFSIFHSKGKFRSNA</sequence>
<dbReference type="Proteomes" id="UP000285517">
    <property type="component" value="Chromosome"/>
</dbReference>
<dbReference type="KEGG" id="aev:EI546_08840"/>
<keyword evidence="3" id="KW-1185">Reference proteome</keyword>
<reference evidence="2 3" key="1">
    <citation type="submission" date="2019-01" db="EMBL/GenBank/DDBJ databases">
        <title>Complete genome sequencing of Aequorivita sp. H23M31.</title>
        <authorList>
            <person name="Bae J.-W."/>
        </authorList>
    </citation>
    <scope>NUCLEOTIDE SEQUENCE [LARGE SCALE GENOMIC DNA]</scope>
    <source>
        <strain evidence="2 3">H23M31</strain>
    </source>
</reference>
<evidence type="ECO:0000313" key="2">
    <source>
        <dbReference type="EMBL" id="QAA81818.1"/>
    </source>
</evidence>
<dbReference type="AlphaFoldDB" id="A0A410G3E5"/>
<dbReference type="RefSeq" id="WP_128250199.1">
    <property type="nucleotide sequence ID" value="NZ_CP034951.1"/>
</dbReference>
<dbReference type="Pfam" id="PF04101">
    <property type="entry name" value="Glyco_tran_28_C"/>
    <property type="match status" value="1"/>
</dbReference>
<organism evidence="2 3">
    <name type="scientific">Aequorivita ciconiae</name>
    <dbReference type="NCBI Taxonomy" id="2494375"/>
    <lineage>
        <taxon>Bacteria</taxon>
        <taxon>Pseudomonadati</taxon>
        <taxon>Bacteroidota</taxon>
        <taxon>Flavobacteriia</taxon>
        <taxon>Flavobacteriales</taxon>
        <taxon>Flavobacteriaceae</taxon>
        <taxon>Aequorivita</taxon>
    </lineage>
</organism>
<accession>A0A410G3E5</accession>
<name>A0A410G3E5_9FLAO</name>
<dbReference type="OrthoDB" id="9803241at2"/>
<dbReference type="PANTHER" id="PTHR21015:SF22">
    <property type="entry name" value="GLYCOSYLTRANSFERASE"/>
    <property type="match status" value="1"/>
</dbReference>
<evidence type="ECO:0000259" key="1">
    <source>
        <dbReference type="Pfam" id="PF04101"/>
    </source>
</evidence>